<dbReference type="InterPro" id="IPR016878">
    <property type="entry name" value="MICAH-like"/>
</dbReference>
<dbReference type="EMBL" id="HBDY01011020">
    <property type="protein sequence ID" value="CAD8242591.1"/>
    <property type="molecule type" value="Transcribed_RNA"/>
</dbReference>
<reference evidence="1" key="1">
    <citation type="submission" date="2021-01" db="EMBL/GenBank/DDBJ databases">
        <authorList>
            <person name="Corre E."/>
            <person name="Pelletier E."/>
            <person name="Niang G."/>
            <person name="Scheremetjew M."/>
            <person name="Finn R."/>
            <person name="Kale V."/>
            <person name="Holt S."/>
            <person name="Cochrane G."/>
            <person name="Meng A."/>
            <person name="Brown T."/>
            <person name="Cohen L."/>
        </authorList>
    </citation>
    <scope>NUCLEOTIDE SEQUENCE</scope>
    <source>
        <strain evidence="1">RCC1614</strain>
    </source>
</reference>
<protein>
    <recommendedName>
        <fullName evidence="2">Phosphoribosyl-AMP cyclohydrolase</fullName>
    </recommendedName>
</protein>
<dbReference type="AlphaFoldDB" id="A0A7R9TR07"/>
<evidence type="ECO:0000313" key="1">
    <source>
        <dbReference type="EMBL" id="CAD8242591.1"/>
    </source>
</evidence>
<evidence type="ECO:0008006" key="2">
    <source>
        <dbReference type="Google" id="ProtNLM"/>
    </source>
</evidence>
<accession>A0A7R9TR07</accession>
<name>A0A7R9TR07_MICPS</name>
<dbReference type="Gene3D" id="3.10.450.50">
    <property type="match status" value="1"/>
</dbReference>
<gene>
    <name evidence="1" type="ORF">MPUS1402_LOCUS8315</name>
</gene>
<dbReference type="PIRSF" id="PIRSF028288">
    <property type="entry name" value="UCP028288"/>
    <property type="match status" value="1"/>
</dbReference>
<dbReference type="InterPro" id="IPR032710">
    <property type="entry name" value="NTF2-like_dom_sf"/>
</dbReference>
<sequence length="168" mass="18674">MSCFARPKAVTEKDVEAAQDFWASTIVEISKVFLEKGDYVAFAGERAGKLYGYGHGNVLFKPTKAKEYTFRPTANEAMSYFVGCDAVENGYKEDGGFAINGKKGWSKVVFKNHQIDCHGDVAIAMGTYDFTCATTNTITTVEYTFAYKRCEDGQVRICLHHSSVPYKP</sequence>
<organism evidence="1">
    <name type="scientific">Micromonas pusilla</name>
    <name type="common">Picoplanktonic green alga</name>
    <name type="synonym">Chromulina pusilla</name>
    <dbReference type="NCBI Taxonomy" id="38833"/>
    <lineage>
        <taxon>Eukaryota</taxon>
        <taxon>Viridiplantae</taxon>
        <taxon>Chlorophyta</taxon>
        <taxon>Mamiellophyceae</taxon>
        <taxon>Mamiellales</taxon>
        <taxon>Mamiellaceae</taxon>
        <taxon>Micromonas</taxon>
    </lineage>
</organism>
<proteinExistence type="predicted"/>
<dbReference type="SUPFAM" id="SSF54427">
    <property type="entry name" value="NTF2-like"/>
    <property type="match status" value="1"/>
</dbReference>